<dbReference type="PANTHER" id="PTHR43394:SF1">
    <property type="entry name" value="ATP-BINDING CASSETTE SUB-FAMILY B MEMBER 10, MITOCHONDRIAL"/>
    <property type="match status" value="1"/>
</dbReference>
<dbReference type="Pfam" id="PF00664">
    <property type="entry name" value="ABC_membrane"/>
    <property type="match status" value="1"/>
</dbReference>
<evidence type="ECO:0000256" key="4">
    <source>
        <dbReference type="ARBA" id="ARBA00023136"/>
    </source>
</evidence>
<organism evidence="8 9">
    <name type="scientific">Tessaracoccus palaemonis</name>
    <dbReference type="NCBI Taxonomy" id="2829499"/>
    <lineage>
        <taxon>Bacteria</taxon>
        <taxon>Bacillati</taxon>
        <taxon>Actinomycetota</taxon>
        <taxon>Actinomycetes</taxon>
        <taxon>Propionibacteriales</taxon>
        <taxon>Propionibacteriaceae</taxon>
        <taxon>Tessaracoccus</taxon>
    </lineage>
</organism>
<gene>
    <name evidence="8" type="ORF">KDB89_07225</name>
</gene>
<dbReference type="InterPro" id="IPR011527">
    <property type="entry name" value="ABC1_TM_dom"/>
</dbReference>
<feature type="transmembrane region" description="Helical" evidence="5">
    <location>
        <begin position="36"/>
        <end position="62"/>
    </location>
</feature>
<dbReference type="InterPro" id="IPR039421">
    <property type="entry name" value="Type_1_exporter"/>
</dbReference>
<name>A0ABX8SE92_9ACTN</name>
<dbReference type="PROSITE" id="PS50929">
    <property type="entry name" value="ABC_TM1F"/>
    <property type="match status" value="1"/>
</dbReference>
<dbReference type="PROSITE" id="PS50893">
    <property type="entry name" value="ABC_TRANSPORTER_2"/>
    <property type="match status" value="1"/>
</dbReference>
<dbReference type="GO" id="GO:0005524">
    <property type="term" value="F:ATP binding"/>
    <property type="evidence" value="ECO:0007669"/>
    <property type="project" value="UniProtKB-KW"/>
</dbReference>
<keyword evidence="8" id="KW-0547">Nucleotide-binding</keyword>
<dbReference type="CDD" id="cd07346">
    <property type="entry name" value="ABC_6TM_exporters"/>
    <property type="match status" value="1"/>
</dbReference>
<feature type="domain" description="ABC transporter" evidence="6">
    <location>
        <begin position="349"/>
        <end position="577"/>
    </location>
</feature>
<feature type="transmembrane region" description="Helical" evidence="5">
    <location>
        <begin position="288"/>
        <end position="312"/>
    </location>
</feature>
<keyword evidence="4 5" id="KW-0472">Membrane</keyword>
<protein>
    <submittedName>
        <fullName evidence="8">ABC transporter ATP-binding protein/permease</fullName>
    </submittedName>
</protein>
<dbReference type="Pfam" id="PF00005">
    <property type="entry name" value="ABC_tran"/>
    <property type="match status" value="1"/>
</dbReference>
<feature type="transmembrane region" description="Helical" evidence="5">
    <location>
        <begin position="74"/>
        <end position="95"/>
    </location>
</feature>
<feature type="transmembrane region" description="Helical" evidence="5">
    <location>
        <begin position="152"/>
        <end position="170"/>
    </location>
</feature>
<reference evidence="8 9" key="1">
    <citation type="submission" date="2021-07" db="EMBL/GenBank/DDBJ databases">
        <title>complete genome sequencing of Tessaracoccus sp.J1M15.</title>
        <authorList>
            <person name="Bae J.-W."/>
            <person name="Kim D.-y."/>
        </authorList>
    </citation>
    <scope>NUCLEOTIDE SEQUENCE [LARGE SCALE GENOMIC DNA]</scope>
    <source>
        <strain evidence="8 9">J1M15</strain>
    </source>
</reference>
<dbReference type="PANTHER" id="PTHR43394">
    <property type="entry name" value="ATP-DEPENDENT PERMEASE MDL1, MITOCHONDRIAL"/>
    <property type="match status" value="1"/>
</dbReference>
<keyword evidence="8" id="KW-0067">ATP-binding</keyword>
<dbReference type="RefSeq" id="WP_219079708.1">
    <property type="nucleotide sequence ID" value="NZ_CP079216.1"/>
</dbReference>
<feature type="domain" description="ABC transmembrane type-1" evidence="7">
    <location>
        <begin position="38"/>
        <end position="320"/>
    </location>
</feature>
<dbReference type="Proteomes" id="UP000824504">
    <property type="component" value="Chromosome"/>
</dbReference>
<dbReference type="EMBL" id="CP079216">
    <property type="protein sequence ID" value="QXT61610.1"/>
    <property type="molecule type" value="Genomic_DNA"/>
</dbReference>
<feature type="transmembrane region" description="Helical" evidence="5">
    <location>
        <begin position="261"/>
        <end position="282"/>
    </location>
</feature>
<proteinExistence type="predicted"/>
<dbReference type="SMART" id="SM00382">
    <property type="entry name" value="AAA"/>
    <property type="match status" value="1"/>
</dbReference>
<evidence type="ECO:0000256" key="3">
    <source>
        <dbReference type="ARBA" id="ARBA00022989"/>
    </source>
</evidence>
<evidence type="ECO:0000256" key="2">
    <source>
        <dbReference type="ARBA" id="ARBA00022692"/>
    </source>
</evidence>
<dbReference type="InterPro" id="IPR003439">
    <property type="entry name" value="ABC_transporter-like_ATP-bd"/>
</dbReference>
<keyword evidence="9" id="KW-1185">Reference proteome</keyword>
<dbReference type="InterPro" id="IPR003593">
    <property type="entry name" value="AAA+_ATPase"/>
</dbReference>
<comment type="subcellular location">
    <subcellularLocation>
        <location evidence="1">Membrane</location>
        <topology evidence="1">Multi-pass membrane protein</topology>
    </subcellularLocation>
</comment>
<keyword evidence="2 5" id="KW-0812">Transmembrane</keyword>
<evidence type="ECO:0000313" key="9">
    <source>
        <dbReference type="Proteomes" id="UP000824504"/>
    </source>
</evidence>
<sequence length="597" mass="62066">MTMDMDTAQDAAGLPIAGGRECWGHLRSLLKVQWRALAATTVLLLLGSVAGVLTPILLGRIVDAVVARSELRDVAILAGLVTGAGIVSALLLLAGGRLLVACLQRALAELREEVFAAALGLDQGVVEDAGTSDVVSRVTGDVEAITQSVSGVLPRFTQAAFVIVLTLVGLTAIDPWLALAALAAVPVQLYATVRFLRRSRPLYRRLRREESTRGQAIIESVRGADTVIAGRAHGPRLELISRRSLSAVETGRQTTSARNRFNGGLNLGEFLGLAAVLAVGFWRTGDAGLTVGAVTAAALFFHRLFAPIGALLSSIDDLQRAAAGLGRLVGVLLAHPGTPVRQEIADGGISLRSVSYRYRPNAADVLGGIALDIPAGCTTVLVGASGSGKSTLAQLIAGVLTPRSGEVLVGGVPAAEAWHGRRRAVLLVTQDTHLFAGTLADNLRLAAPAATDSALWSALDEVGAGWARELPGGLDTVLGHDLDDGRIQGLALARVLLADPAVVVLDEATAHSGAEGELDAAVQAVARGRTAVIVAHRFAQAEAADLVVVLERGRIIERGTHAELVRQPGNAYARLHAAANRGAPHVDRCLFEAQSPA</sequence>
<evidence type="ECO:0000256" key="5">
    <source>
        <dbReference type="SAM" id="Phobius"/>
    </source>
</evidence>
<keyword evidence="3 5" id="KW-1133">Transmembrane helix</keyword>
<feature type="transmembrane region" description="Helical" evidence="5">
    <location>
        <begin position="176"/>
        <end position="196"/>
    </location>
</feature>
<accession>A0ABX8SE92</accession>
<evidence type="ECO:0000259" key="7">
    <source>
        <dbReference type="PROSITE" id="PS50929"/>
    </source>
</evidence>
<evidence type="ECO:0000256" key="1">
    <source>
        <dbReference type="ARBA" id="ARBA00004141"/>
    </source>
</evidence>
<evidence type="ECO:0000259" key="6">
    <source>
        <dbReference type="PROSITE" id="PS50893"/>
    </source>
</evidence>
<evidence type="ECO:0000313" key="8">
    <source>
        <dbReference type="EMBL" id="QXT61610.1"/>
    </source>
</evidence>